<evidence type="ECO:0000313" key="3">
    <source>
        <dbReference type="Proteomes" id="UP000626109"/>
    </source>
</evidence>
<dbReference type="EMBL" id="CAJNNW010032444">
    <property type="protein sequence ID" value="CAE8713091.1"/>
    <property type="molecule type" value="Genomic_DNA"/>
</dbReference>
<evidence type="ECO:0000313" key="2">
    <source>
        <dbReference type="EMBL" id="CAE8713091.1"/>
    </source>
</evidence>
<dbReference type="AlphaFoldDB" id="A0A813KUC3"/>
<keyword evidence="1" id="KW-0732">Signal</keyword>
<proteinExistence type="predicted"/>
<comment type="caution">
    <text evidence="2">The sequence shown here is derived from an EMBL/GenBank/DDBJ whole genome shotgun (WGS) entry which is preliminary data.</text>
</comment>
<name>A0A813KUC3_POLGL</name>
<dbReference type="Proteomes" id="UP000626109">
    <property type="component" value="Unassembled WGS sequence"/>
</dbReference>
<protein>
    <submittedName>
        <fullName evidence="2">Uncharacterized protein</fullName>
    </submittedName>
</protein>
<accession>A0A813KUC3</accession>
<sequence length="348" mass="36844">MARRSMAVASVAAFMATVSEGRMKCPGSPSWIHAKAEVQAFASLPCASVKEEILARVSAQGQDWHDPHNGGTYKLLGESKSGGSTYTILGQPSSGTGNLELELSRTTANGKYMDKMVFTLTDLNTDCMIEACSESQVTSVADFSTNYCNLRMLYCSSADGCKTVKNDFAVEETEVTPSIGAGKDPKACLVKKELRVASPVDAAEDIGDVLTCVSANCPMDPVSMIPSTLCLLQNCFSKLSYCAVDEACRNMLLCQQKCTSPLAKLTDGEHFVAANACVQQHCPGFPVSTTCVAMHCGSQASECTHHEKCRQGLECADGCLPHSVAGAIFKAAQSGGHAAKEGVHILTL</sequence>
<gene>
    <name evidence="2" type="ORF">PGLA2088_LOCUS37337</name>
</gene>
<reference evidence="2" key="1">
    <citation type="submission" date="2021-02" db="EMBL/GenBank/DDBJ databases">
        <authorList>
            <person name="Dougan E. K."/>
            <person name="Rhodes N."/>
            <person name="Thang M."/>
            <person name="Chan C."/>
        </authorList>
    </citation>
    <scope>NUCLEOTIDE SEQUENCE</scope>
</reference>
<feature type="chain" id="PRO_5032970176" evidence="1">
    <location>
        <begin position="22"/>
        <end position="348"/>
    </location>
</feature>
<organism evidence="2 3">
    <name type="scientific">Polarella glacialis</name>
    <name type="common">Dinoflagellate</name>
    <dbReference type="NCBI Taxonomy" id="89957"/>
    <lineage>
        <taxon>Eukaryota</taxon>
        <taxon>Sar</taxon>
        <taxon>Alveolata</taxon>
        <taxon>Dinophyceae</taxon>
        <taxon>Suessiales</taxon>
        <taxon>Suessiaceae</taxon>
        <taxon>Polarella</taxon>
    </lineage>
</organism>
<evidence type="ECO:0000256" key="1">
    <source>
        <dbReference type="SAM" id="SignalP"/>
    </source>
</evidence>
<feature type="signal peptide" evidence="1">
    <location>
        <begin position="1"/>
        <end position="21"/>
    </location>
</feature>